<keyword evidence="2" id="KW-1185">Reference proteome</keyword>
<sequence length="179" mass="20149">MTKWSPHLPTAFSSLIPTNHRLIGKSLFDRPSITSMTIVHGCDNDDVGASSSSSTSSRNSGRRLFSFVEARRIARGHGFDSREEFVEYSCPGAYQLPKDADVVWAEEWRGWDDFLGVTLSFEHGRDVARALDGICTEDSYLDYINGGTISDDDVASRLPYRPDLKYKDEWLGWDDFLIG</sequence>
<organism evidence="1 2">
    <name type="scientific">Cyclostephanos tholiformis</name>
    <dbReference type="NCBI Taxonomy" id="382380"/>
    <lineage>
        <taxon>Eukaryota</taxon>
        <taxon>Sar</taxon>
        <taxon>Stramenopiles</taxon>
        <taxon>Ochrophyta</taxon>
        <taxon>Bacillariophyta</taxon>
        <taxon>Coscinodiscophyceae</taxon>
        <taxon>Thalassiosirophycidae</taxon>
        <taxon>Stephanodiscales</taxon>
        <taxon>Stephanodiscaceae</taxon>
        <taxon>Cyclostephanos</taxon>
    </lineage>
</organism>
<protein>
    <submittedName>
        <fullName evidence="1">Uncharacterized protein</fullName>
    </submittedName>
</protein>
<proteinExistence type="predicted"/>
<reference evidence="1 2" key="1">
    <citation type="submission" date="2024-10" db="EMBL/GenBank/DDBJ databases">
        <title>Updated reference genomes for cyclostephanoid diatoms.</title>
        <authorList>
            <person name="Roberts W.R."/>
            <person name="Alverson A.J."/>
        </authorList>
    </citation>
    <scope>NUCLEOTIDE SEQUENCE [LARGE SCALE GENOMIC DNA]</scope>
    <source>
        <strain evidence="1 2">AJA228-03</strain>
    </source>
</reference>
<comment type="caution">
    <text evidence="1">The sequence shown here is derived from an EMBL/GenBank/DDBJ whole genome shotgun (WGS) entry which is preliminary data.</text>
</comment>
<gene>
    <name evidence="1" type="ORF">ACHAXA_005109</name>
</gene>
<evidence type="ECO:0000313" key="2">
    <source>
        <dbReference type="Proteomes" id="UP001530377"/>
    </source>
</evidence>
<accession>A0ABD3RXC4</accession>
<dbReference type="EMBL" id="JALLPB020000129">
    <property type="protein sequence ID" value="KAL3816831.1"/>
    <property type="molecule type" value="Genomic_DNA"/>
</dbReference>
<name>A0ABD3RXC4_9STRA</name>
<evidence type="ECO:0000313" key="1">
    <source>
        <dbReference type="EMBL" id="KAL3816831.1"/>
    </source>
</evidence>
<dbReference type="AlphaFoldDB" id="A0ABD3RXC4"/>
<dbReference type="Proteomes" id="UP001530377">
    <property type="component" value="Unassembled WGS sequence"/>
</dbReference>